<reference evidence="1" key="1">
    <citation type="submission" date="2020-08" db="EMBL/GenBank/DDBJ databases">
        <title>Multicomponent nature underlies the extraordinary mechanical properties of spider dragline silk.</title>
        <authorList>
            <person name="Kono N."/>
            <person name="Nakamura H."/>
            <person name="Mori M."/>
            <person name="Yoshida Y."/>
            <person name="Ohtoshi R."/>
            <person name="Malay A.D."/>
            <person name="Moran D.A.P."/>
            <person name="Tomita M."/>
            <person name="Numata K."/>
            <person name="Arakawa K."/>
        </authorList>
    </citation>
    <scope>NUCLEOTIDE SEQUENCE</scope>
</reference>
<gene>
    <name evidence="1" type="ORF">NPIL_451451</name>
</gene>
<evidence type="ECO:0000313" key="1">
    <source>
        <dbReference type="EMBL" id="GFU28148.1"/>
    </source>
</evidence>
<proteinExistence type="predicted"/>
<accession>A0A8X6QNC3</accession>
<evidence type="ECO:0000313" key="2">
    <source>
        <dbReference type="Proteomes" id="UP000887013"/>
    </source>
</evidence>
<dbReference type="Proteomes" id="UP000887013">
    <property type="component" value="Unassembled WGS sequence"/>
</dbReference>
<name>A0A8X6QNC3_NEPPI</name>
<dbReference type="AlphaFoldDB" id="A0A8X6QNC3"/>
<keyword evidence="2" id="KW-1185">Reference proteome</keyword>
<sequence length="81" mass="9399">MFFRHFRMTFWVSQNFSKSASLVCRNRRHCLLMCLGNNRVSEDQSFPGQQTKESAALNFSIIFLNEEYVIGPVQSCISCIQ</sequence>
<protein>
    <submittedName>
        <fullName evidence="1">Uncharacterized protein</fullName>
    </submittedName>
</protein>
<comment type="caution">
    <text evidence="1">The sequence shown here is derived from an EMBL/GenBank/DDBJ whole genome shotgun (WGS) entry which is preliminary data.</text>
</comment>
<organism evidence="1 2">
    <name type="scientific">Nephila pilipes</name>
    <name type="common">Giant wood spider</name>
    <name type="synonym">Nephila maculata</name>
    <dbReference type="NCBI Taxonomy" id="299642"/>
    <lineage>
        <taxon>Eukaryota</taxon>
        <taxon>Metazoa</taxon>
        <taxon>Ecdysozoa</taxon>
        <taxon>Arthropoda</taxon>
        <taxon>Chelicerata</taxon>
        <taxon>Arachnida</taxon>
        <taxon>Araneae</taxon>
        <taxon>Araneomorphae</taxon>
        <taxon>Entelegynae</taxon>
        <taxon>Araneoidea</taxon>
        <taxon>Nephilidae</taxon>
        <taxon>Nephila</taxon>
    </lineage>
</organism>
<dbReference type="EMBL" id="BMAW01032986">
    <property type="protein sequence ID" value="GFU28148.1"/>
    <property type="molecule type" value="Genomic_DNA"/>
</dbReference>